<dbReference type="OrthoDB" id="5342505at2"/>
<sequence length="211" mass="23220">MTLVRWSEKDRIEGAQIVEDADAFDACLQAGEAAAIWRRQTPRDIQSWLNGLDPQHLPQGRVTLPATAVADVVTQLCDKSGLPAGQERDWLQNDIVALADMFSDLMSVKYLRLRLDVVITDACRKFHIDATTARLVCTYRGTGTQYGVSMDGRAPKRVFTVQTGSPILLRGSLWPGAFSAGVLHRSPPIEGSGETRLVLVLDPVFDREDTA</sequence>
<dbReference type="AlphaFoldDB" id="A0A1L3I1V4"/>
<dbReference type="Proteomes" id="UP000183859">
    <property type="component" value="Chromosome"/>
</dbReference>
<dbReference type="InterPro" id="IPR014955">
    <property type="entry name" value="DUF1826"/>
</dbReference>
<protein>
    <recommendedName>
        <fullName evidence="3">DUF1826 domain-containing protein</fullName>
    </recommendedName>
</protein>
<keyword evidence="2" id="KW-1185">Reference proteome</keyword>
<dbReference type="EMBL" id="CP016364">
    <property type="protein sequence ID" value="APG46089.1"/>
    <property type="molecule type" value="Genomic_DNA"/>
</dbReference>
<evidence type="ECO:0008006" key="3">
    <source>
        <dbReference type="Google" id="ProtNLM"/>
    </source>
</evidence>
<name>A0A1L3I1V4_9RHOB</name>
<proteinExistence type="predicted"/>
<dbReference type="KEGG" id="php:PhaeoP97_00651"/>
<dbReference type="Pfam" id="PF08856">
    <property type="entry name" value="DUF1826"/>
    <property type="match status" value="1"/>
</dbReference>
<dbReference type="STRING" id="1844006.PhaeoP97_00651"/>
<dbReference type="RefSeq" id="WP_072503850.1">
    <property type="nucleotide sequence ID" value="NZ_CP016364.1"/>
</dbReference>
<gene>
    <name evidence="1" type="ORF">PhaeoP97_00651</name>
</gene>
<evidence type="ECO:0000313" key="2">
    <source>
        <dbReference type="Proteomes" id="UP000183859"/>
    </source>
</evidence>
<organism evidence="1 2">
    <name type="scientific">Phaeobacter porticola</name>
    <dbReference type="NCBI Taxonomy" id="1844006"/>
    <lineage>
        <taxon>Bacteria</taxon>
        <taxon>Pseudomonadati</taxon>
        <taxon>Pseudomonadota</taxon>
        <taxon>Alphaproteobacteria</taxon>
        <taxon>Rhodobacterales</taxon>
        <taxon>Roseobacteraceae</taxon>
        <taxon>Phaeobacter</taxon>
    </lineage>
</organism>
<reference evidence="2" key="1">
    <citation type="submission" date="2016-07" db="EMBL/GenBank/DDBJ databases">
        <title>Phaeobacter portensis sp. nov., a tropodithietic acid producing bacterium isolated from a German harbor.</title>
        <authorList>
            <person name="Freese H.M."/>
            <person name="Bunk B."/>
            <person name="Breider S."/>
            <person name="Brinkhoff T."/>
        </authorList>
    </citation>
    <scope>NUCLEOTIDE SEQUENCE [LARGE SCALE GENOMIC DNA]</scope>
    <source>
        <strain evidence="2">P97</strain>
    </source>
</reference>
<accession>A0A1L3I1V4</accession>
<evidence type="ECO:0000313" key="1">
    <source>
        <dbReference type="EMBL" id="APG46089.1"/>
    </source>
</evidence>